<dbReference type="RefSeq" id="XP_022988159.1">
    <property type="nucleotide sequence ID" value="XM_023132391.1"/>
</dbReference>
<dbReference type="SUPFAM" id="SSF51735">
    <property type="entry name" value="NAD(P)-binding Rossmann-fold domains"/>
    <property type="match status" value="1"/>
</dbReference>
<evidence type="ECO:0000313" key="6">
    <source>
        <dbReference type="RefSeq" id="XP_022988159.1"/>
    </source>
</evidence>
<dbReference type="Pfam" id="PF01370">
    <property type="entry name" value="Epimerase"/>
    <property type="match status" value="1"/>
</dbReference>
<keyword evidence="2" id="KW-0520">NAD</keyword>
<proteinExistence type="inferred from homology"/>
<feature type="domain" description="NAD-dependent epimerase/dehydratase" evidence="4">
    <location>
        <begin position="154"/>
        <end position="271"/>
    </location>
</feature>
<keyword evidence="3" id="KW-0413">Isomerase</keyword>
<accession>A0A6J1JKT6</accession>
<name>A0A6J1JKT6_CUCMA</name>
<evidence type="ECO:0000259" key="4">
    <source>
        <dbReference type="Pfam" id="PF01370"/>
    </source>
</evidence>
<dbReference type="PANTHER" id="PTHR43574">
    <property type="entry name" value="EPIMERASE-RELATED"/>
    <property type="match status" value="1"/>
</dbReference>
<gene>
    <name evidence="6" type="primary">LOC111485481</name>
</gene>
<protein>
    <submittedName>
        <fullName evidence="6">Uncharacterized protein LOC111485481 isoform X1</fullName>
    </submittedName>
</protein>
<sequence>MNALCWNHPTISLKGSKLFENYGFIRLEAMPHFHHVAALKISNSESKPSPLKVENRMFILGMGFVGQFFAQELKKLGWAVSGTCRNLGQKMELEERGFDVHVFDANDPEPGALKAMKYHTHLLISIPPDVDVGDPLLQHEKILRANLQGGDLQWLCYLSSTSVYGDHGGDWVDEDDPTNPLSQTGKSRIKAEEQWLNFGNDLGLSAHVFRLGGIYGPGRSAIDTLIKQKSLSERQQRRGRRQYTSRVHVQDICQALKACIQKPSSRRVYNIVDDDLSPREEVFSYARDLVMKKWPGKIEPLSEKMEASFINNGSGRGEKRVCNVRMKRELGVRLVFSSYKSGLQNIIDQMEDLQIFGPC</sequence>
<dbReference type="Proteomes" id="UP000504608">
    <property type="component" value="Unplaced"/>
</dbReference>
<dbReference type="InterPro" id="IPR036291">
    <property type="entry name" value="NAD(P)-bd_dom_sf"/>
</dbReference>
<dbReference type="GO" id="GO:0016853">
    <property type="term" value="F:isomerase activity"/>
    <property type="evidence" value="ECO:0007669"/>
    <property type="project" value="UniProtKB-KW"/>
</dbReference>
<dbReference type="InterPro" id="IPR001509">
    <property type="entry name" value="Epimerase_deHydtase"/>
</dbReference>
<dbReference type="KEGG" id="cmax:111485481"/>
<keyword evidence="5" id="KW-1185">Reference proteome</keyword>
<evidence type="ECO:0000256" key="1">
    <source>
        <dbReference type="ARBA" id="ARBA00007637"/>
    </source>
</evidence>
<reference evidence="6" key="1">
    <citation type="submission" date="2025-08" db="UniProtKB">
        <authorList>
            <consortium name="RefSeq"/>
        </authorList>
    </citation>
    <scope>IDENTIFICATION</scope>
    <source>
        <tissue evidence="6">Young leaves</tissue>
    </source>
</reference>
<dbReference type="GeneID" id="111485481"/>
<evidence type="ECO:0000313" key="5">
    <source>
        <dbReference type="Proteomes" id="UP000504608"/>
    </source>
</evidence>
<dbReference type="OrthoDB" id="5824at2759"/>
<dbReference type="AlphaFoldDB" id="A0A6J1JKT6"/>
<organism evidence="5 6">
    <name type="scientific">Cucurbita maxima</name>
    <name type="common">Pumpkin</name>
    <name type="synonym">Winter squash</name>
    <dbReference type="NCBI Taxonomy" id="3661"/>
    <lineage>
        <taxon>Eukaryota</taxon>
        <taxon>Viridiplantae</taxon>
        <taxon>Streptophyta</taxon>
        <taxon>Embryophyta</taxon>
        <taxon>Tracheophyta</taxon>
        <taxon>Spermatophyta</taxon>
        <taxon>Magnoliopsida</taxon>
        <taxon>eudicotyledons</taxon>
        <taxon>Gunneridae</taxon>
        <taxon>Pentapetalae</taxon>
        <taxon>rosids</taxon>
        <taxon>fabids</taxon>
        <taxon>Cucurbitales</taxon>
        <taxon>Cucurbitaceae</taxon>
        <taxon>Cucurbiteae</taxon>
        <taxon>Cucurbita</taxon>
    </lineage>
</organism>
<evidence type="ECO:0000256" key="2">
    <source>
        <dbReference type="ARBA" id="ARBA00023027"/>
    </source>
</evidence>
<dbReference type="Gene3D" id="3.40.50.720">
    <property type="entry name" value="NAD(P)-binding Rossmann-like Domain"/>
    <property type="match status" value="1"/>
</dbReference>
<evidence type="ECO:0000256" key="3">
    <source>
        <dbReference type="ARBA" id="ARBA00023235"/>
    </source>
</evidence>
<dbReference type="CDD" id="cd05266">
    <property type="entry name" value="SDR_a4"/>
    <property type="match status" value="1"/>
</dbReference>
<comment type="similarity">
    <text evidence="1">Belongs to the NAD(P)-dependent epimerase/dehydratase family.</text>
</comment>